<dbReference type="GO" id="GO:0005524">
    <property type="term" value="F:ATP binding"/>
    <property type="evidence" value="ECO:0007669"/>
    <property type="project" value="UniProtKB-KW"/>
</dbReference>
<keyword evidence="8" id="KW-0547">Nucleotide-binding</keyword>
<dbReference type="InterPro" id="IPR038318">
    <property type="entry name" value="KdpD_sf"/>
</dbReference>
<evidence type="ECO:0000256" key="14">
    <source>
        <dbReference type="SAM" id="Phobius"/>
    </source>
</evidence>
<dbReference type="OrthoDB" id="9806130at2"/>
<dbReference type="InterPro" id="IPR052023">
    <property type="entry name" value="Histidine_kinase_KdpD"/>
</dbReference>
<evidence type="ECO:0000256" key="13">
    <source>
        <dbReference type="ARBA" id="ARBA00023136"/>
    </source>
</evidence>
<feature type="transmembrane region" description="Helical" evidence="14">
    <location>
        <begin position="208"/>
        <end position="241"/>
    </location>
</feature>
<dbReference type="Pfam" id="PF00512">
    <property type="entry name" value="HisKA"/>
    <property type="match status" value="1"/>
</dbReference>
<feature type="transmembrane region" description="Helical" evidence="14">
    <location>
        <begin position="80"/>
        <end position="112"/>
    </location>
</feature>
<evidence type="ECO:0000256" key="6">
    <source>
        <dbReference type="ARBA" id="ARBA00022679"/>
    </source>
</evidence>
<dbReference type="PROSITE" id="PS50109">
    <property type="entry name" value="HIS_KIN"/>
    <property type="match status" value="1"/>
</dbReference>
<evidence type="ECO:0000256" key="8">
    <source>
        <dbReference type="ARBA" id="ARBA00022741"/>
    </source>
</evidence>
<dbReference type="Gene3D" id="1.20.120.620">
    <property type="entry name" value="Backbone structure of the membrane domain of e. Coli histidine kinase receptor kdpd"/>
    <property type="match status" value="1"/>
</dbReference>
<comment type="catalytic activity">
    <reaction evidence="1">
        <text>ATP + protein L-histidine = ADP + protein N-phospho-L-histidine.</text>
        <dbReference type="EC" id="2.7.13.3"/>
    </reaction>
</comment>
<name>A0A6P2BPH3_9ACTN</name>
<evidence type="ECO:0000256" key="2">
    <source>
        <dbReference type="ARBA" id="ARBA00004141"/>
    </source>
</evidence>
<dbReference type="PANTHER" id="PTHR45569:SF1">
    <property type="entry name" value="SENSOR PROTEIN KDPD"/>
    <property type="match status" value="1"/>
</dbReference>
<feature type="transmembrane region" description="Helical" evidence="14">
    <location>
        <begin position="133"/>
        <end position="155"/>
    </location>
</feature>
<evidence type="ECO:0000256" key="9">
    <source>
        <dbReference type="ARBA" id="ARBA00022777"/>
    </source>
</evidence>
<dbReference type="FunFam" id="1.10.287.130:FF:000021">
    <property type="entry name" value="Sensor histidine kinase KdpD"/>
    <property type="match status" value="1"/>
</dbReference>
<dbReference type="Gene3D" id="1.10.287.130">
    <property type="match status" value="1"/>
</dbReference>
<dbReference type="InterPro" id="IPR025201">
    <property type="entry name" value="KdpD_TM"/>
</dbReference>
<evidence type="ECO:0000256" key="1">
    <source>
        <dbReference type="ARBA" id="ARBA00000085"/>
    </source>
</evidence>
<evidence type="ECO:0000256" key="4">
    <source>
        <dbReference type="ARBA" id="ARBA00012438"/>
    </source>
</evidence>
<gene>
    <name evidence="16" type="ORF">EAS64_39185</name>
</gene>
<keyword evidence="10" id="KW-0067">ATP-binding</keyword>
<dbReference type="AlphaFoldDB" id="A0A6P2BPH3"/>
<evidence type="ECO:0000256" key="10">
    <source>
        <dbReference type="ARBA" id="ARBA00022840"/>
    </source>
</evidence>
<dbReference type="SMART" id="SM00388">
    <property type="entry name" value="HisKA"/>
    <property type="match status" value="1"/>
</dbReference>
<proteinExistence type="predicted"/>
<keyword evidence="7 14" id="KW-0812">Transmembrane</keyword>
<dbReference type="InterPro" id="IPR036890">
    <property type="entry name" value="HATPase_C_sf"/>
</dbReference>
<keyword evidence="6" id="KW-0808">Transferase</keyword>
<dbReference type="SMART" id="SM00387">
    <property type="entry name" value="HATPase_c"/>
    <property type="match status" value="1"/>
</dbReference>
<dbReference type="Proteomes" id="UP000460272">
    <property type="component" value="Unassembled WGS sequence"/>
</dbReference>
<dbReference type="InterPro" id="IPR003661">
    <property type="entry name" value="HisK_dim/P_dom"/>
</dbReference>
<evidence type="ECO:0000256" key="12">
    <source>
        <dbReference type="ARBA" id="ARBA00023012"/>
    </source>
</evidence>
<dbReference type="InterPro" id="IPR004358">
    <property type="entry name" value="Sig_transdc_His_kin-like_C"/>
</dbReference>
<feature type="domain" description="Histidine kinase" evidence="15">
    <location>
        <begin position="411"/>
        <end position="621"/>
    </location>
</feature>
<keyword evidence="11 14" id="KW-1133">Transmembrane helix</keyword>
<keyword evidence="9" id="KW-0418">Kinase</keyword>
<dbReference type="InterPro" id="IPR036097">
    <property type="entry name" value="HisK_dim/P_sf"/>
</dbReference>
<organism evidence="16 17">
    <name type="scientific">Trebonia kvetii</name>
    <dbReference type="NCBI Taxonomy" id="2480626"/>
    <lineage>
        <taxon>Bacteria</taxon>
        <taxon>Bacillati</taxon>
        <taxon>Actinomycetota</taxon>
        <taxon>Actinomycetes</taxon>
        <taxon>Streptosporangiales</taxon>
        <taxon>Treboniaceae</taxon>
        <taxon>Trebonia</taxon>
    </lineage>
</organism>
<dbReference type="PANTHER" id="PTHR45569">
    <property type="entry name" value="SENSOR PROTEIN KDPD"/>
    <property type="match status" value="1"/>
</dbReference>
<evidence type="ECO:0000256" key="11">
    <source>
        <dbReference type="ARBA" id="ARBA00022989"/>
    </source>
</evidence>
<protein>
    <recommendedName>
        <fullName evidence="4">histidine kinase</fullName>
        <ecNumber evidence="4">2.7.13.3</ecNumber>
    </recommendedName>
</protein>
<dbReference type="InterPro" id="IPR003594">
    <property type="entry name" value="HATPase_dom"/>
</dbReference>
<reference evidence="16 17" key="1">
    <citation type="submission" date="2018-11" db="EMBL/GenBank/DDBJ databases">
        <title>Trebonia kvetii gen.nov., sp.nov., a novel acidophilic actinobacterium, and proposal of the new actinobacterial family Treboniaceae fam. nov.</title>
        <authorList>
            <person name="Rapoport D."/>
            <person name="Sagova-Mareckova M."/>
            <person name="Sedlacek I."/>
            <person name="Provaznik J."/>
            <person name="Kralova S."/>
            <person name="Pavlinic D."/>
            <person name="Benes V."/>
            <person name="Kopecky J."/>
        </authorList>
    </citation>
    <scope>NUCLEOTIDE SEQUENCE [LARGE SCALE GENOMIC DNA]</scope>
    <source>
        <strain evidence="16 17">15Tr583</strain>
    </source>
</reference>
<dbReference type="Pfam" id="PF02518">
    <property type="entry name" value="HATPase_c"/>
    <property type="match status" value="1"/>
</dbReference>
<comment type="caution">
    <text evidence="16">The sequence shown here is derived from an EMBL/GenBank/DDBJ whole genome shotgun (WGS) entry which is preliminary data.</text>
</comment>
<dbReference type="SUPFAM" id="SSF55874">
    <property type="entry name" value="ATPase domain of HSP90 chaperone/DNA topoisomerase II/histidine kinase"/>
    <property type="match status" value="1"/>
</dbReference>
<dbReference type="CDD" id="cd00082">
    <property type="entry name" value="HisKA"/>
    <property type="match status" value="1"/>
</dbReference>
<keyword evidence="12" id="KW-0902">Two-component regulatory system</keyword>
<dbReference type="PRINTS" id="PR00344">
    <property type="entry name" value="BCTRLSENSOR"/>
</dbReference>
<evidence type="ECO:0000313" key="17">
    <source>
        <dbReference type="Proteomes" id="UP000460272"/>
    </source>
</evidence>
<keyword evidence="17" id="KW-1185">Reference proteome</keyword>
<evidence type="ECO:0000259" key="15">
    <source>
        <dbReference type="PROSITE" id="PS50109"/>
    </source>
</evidence>
<dbReference type="GO" id="GO:0000155">
    <property type="term" value="F:phosphorelay sensor kinase activity"/>
    <property type="evidence" value="ECO:0007669"/>
    <property type="project" value="InterPro"/>
</dbReference>
<comment type="subcellular location">
    <subcellularLocation>
        <location evidence="3">Cell membrane</location>
    </subcellularLocation>
    <subcellularLocation>
        <location evidence="2">Membrane</location>
        <topology evidence="2">Multi-pass membrane protein</topology>
    </subcellularLocation>
</comment>
<dbReference type="EC" id="2.7.13.3" evidence="4"/>
<dbReference type="Pfam" id="PF13493">
    <property type="entry name" value="DUF4118"/>
    <property type="match status" value="1"/>
</dbReference>
<dbReference type="SUPFAM" id="SSF47384">
    <property type="entry name" value="Homodimeric domain of signal transducing histidine kinase"/>
    <property type="match status" value="1"/>
</dbReference>
<sequence length="632" mass="66058">MTMFGRARAEMASKMTRSRQAMTPAGWRGTRAPLWRRDPLRRPPWRGGLPAPYVLPAGFAALLAVGTVAAALGGRLGATGVLIACAIVVGVLAAVAQPAAAVPLGIIGWLTVTGFSRPPYADLHLTGLVAERAAITLTVTALACAMAGATFRWSAGRATLEAVEKREQSGISRRRQVAGAVLAVAGLPLLTMLLTALGSHLNFTDELLIYLVAVVAVTVVGGFWPAVFAAVAACLLLNWYFTAPLHTLTIAEPRNLLALVLFVTVAVAVSSVVHLAARREADAARSSKETQSLLGLAQTVLGGADTPGDVLDHLTVSHGGRAELLERVGARWIKVAASGAEDAEGTVLRFEVRPDLALEVTGQAASATASLLAGYTAQAVAALDRARLRTQAAQAEALAEGDRMRTALLRAVSHDLRTPLASIKASVSSLRQTDVHWSPDDEAELLANIEQNADRLDALVGNLLDMGRIQAGSLEPFLRATAVDEVAPVALRGLDDADHMMIAVPDDLPLVRADPGLLERVFANLFSNALRHSPPGRHPLLRAREDGTRVVIDVVDHGTGVPAESKERIFEPFARLDARSSGVGLGLAVAKGFAEAMGGTIVAVDTPGGGLTMRITLPAAASGVRATLGADL</sequence>
<accession>A0A6P2BPH3</accession>
<dbReference type="GO" id="GO:0005886">
    <property type="term" value="C:plasma membrane"/>
    <property type="evidence" value="ECO:0007669"/>
    <property type="project" value="UniProtKB-SubCell"/>
</dbReference>
<dbReference type="EMBL" id="RPFW01000010">
    <property type="protein sequence ID" value="TVZ00096.1"/>
    <property type="molecule type" value="Genomic_DNA"/>
</dbReference>
<dbReference type="InterPro" id="IPR005467">
    <property type="entry name" value="His_kinase_dom"/>
</dbReference>
<evidence type="ECO:0000256" key="3">
    <source>
        <dbReference type="ARBA" id="ARBA00004236"/>
    </source>
</evidence>
<feature type="transmembrane region" description="Helical" evidence="14">
    <location>
        <begin position="256"/>
        <end position="277"/>
    </location>
</feature>
<evidence type="ECO:0000256" key="5">
    <source>
        <dbReference type="ARBA" id="ARBA00022553"/>
    </source>
</evidence>
<evidence type="ECO:0000256" key="7">
    <source>
        <dbReference type="ARBA" id="ARBA00022692"/>
    </source>
</evidence>
<evidence type="ECO:0000313" key="16">
    <source>
        <dbReference type="EMBL" id="TVZ00096.1"/>
    </source>
</evidence>
<feature type="transmembrane region" description="Helical" evidence="14">
    <location>
        <begin position="175"/>
        <end position="196"/>
    </location>
</feature>
<dbReference type="Gene3D" id="3.30.565.10">
    <property type="entry name" value="Histidine kinase-like ATPase, C-terminal domain"/>
    <property type="match status" value="1"/>
</dbReference>
<keyword evidence="5" id="KW-0597">Phosphoprotein</keyword>
<keyword evidence="13 14" id="KW-0472">Membrane</keyword>